<accession>A0A1A8TSQ0</accession>
<dbReference type="AlphaFoldDB" id="A0A1A8TSQ0"/>
<sequence>MPIENHNLALELPEFKDDIHTLKMTDDHFKKLSDEYHFLTNEIKKMEQEILLVSTEEEETFKKRRLQLKDTLVDYLKQSQTTNQINQAQA</sequence>
<keyword evidence="2" id="KW-1185">Reference proteome</keyword>
<dbReference type="InterPro" id="IPR007420">
    <property type="entry name" value="DUF465"/>
</dbReference>
<evidence type="ECO:0000313" key="1">
    <source>
        <dbReference type="EMBL" id="SBS36670.1"/>
    </source>
</evidence>
<proteinExistence type="predicted"/>
<evidence type="ECO:0008006" key="3">
    <source>
        <dbReference type="Google" id="ProtNLM"/>
    </source>
</evidence>
<protein>
    <recommendedName>
        <fullName evidence="3">GTP-binding protein</fullName>
    </recommendedName>
</protein>
<reference evidence="1 2" key="1">
    <citation type="submission" date="2016-06" db="EMBL/GenBank/DDBJ databases">
        <authorList>
            <person name="Kjaerup R.B."/>
            <person name="Dalgaard T.S."/>
            <person name="Juul-Madsen H.R."/>
        </authorList>
    </citation>
    <scope>NUCLEOTIDE SEQUENCE [LARGE SCALE GENOMIC DNA]</scope>
    <source>
        <strain evidence="1 2">CECT 8886</strain>
    </source>
</reference>
<organism evidence="1 2">
    <name type="scientific">Marinomonas spartinae</name>
    <dbReference type="NCBI Taxonomy" id="1792290"/>
    <lineage>
        <taxon>Bacteria</taxon>
        <taxon>Pseudomonadati</taxon>
        <taxon>Pseudomonadota</taxon>
        <taxon>Gammaproteobacteria</taxon>
        <taxon>Oceanospirillales</taxon>
        <taxon>Oceanospirillaceae</taxon>
        <taxon>Marinomonas</taxon>
    </lineage>
</organism>
<dbReference type="InterPro" id="IPR038444">
    <property type="entry name" value="DUF465_sf"/>
</dbReference>
<dbReference type="OrthoDB" id="1263265at2"/>
<evidence type="ECO:0000313" key="2">
    <source>
        <dbReference type="Proteomes" id="UP000092544"/>
    </source>
</evidence>
<dbReference type="Gene3D" id="6.10.280.50">
    <property type="match status" value="1"/>
</dbReference>
<dbReference type="RefSeq" id="WP_067019544.1">
    <property type="nucleotide sequence ID" value="NZ_FLOB01000014.1"/>
</dbReference>
<dbReference type="EMBL" id="FLOB01000014">
    <property type="protein sequence ID" value="SBS36670.1"/>
    <property type="molecule type" value="Genomic_DNA"/>
</dbReference>
<dbReference type="Proteomes" id="UP000092544">
    <property type="component" value="Unassembled WGS sequence"/>
</dbReference>
<name>A0A1A8TSQ0_9GAMM</name>
<dbReference type="STRING" id="1792290.MSP8886_03799"/>
<gene>
    <name evidence="1" type="ORF">MSP8886_03799</name>
</gene>
<dbReference type="Pfam" id="PF04325">
    <property type="entry name" value="DUF465"/>
    <property type="match status" value="1"/>
</dbReference>